<dbReference type="InterPro" id="IPR036388">
    <property type="entry name" value="WH-like_DNA-bd_sf"/>
</dbReference>
<dbReference type="InterPro" id="IPR053924">
    <property type="entry name" value="RecX_HTH_2nd"/>
</dbReference>
<feature type="domain" description="RecX second three-helical" evidence="7">
    <location>
        <begin position="77"/>
        <end position="109"/>
    </location>
</feature>
<comment type="caution">
    <text evidence="8">The sequence shown here is derived from an EMBL/GenBank/DDBJ whole genome shotgun (WGS) entry which is preliminary data.</text>
</comment>
<dbReference type="InterPro" id="IPR003783">
    <property type="entry name" value="Regulatory_RecX"/>
</dbReference>
<evidence type="ECO:0000313" key="9">
    <source>
        <dbReference type="Proteomes" id="UP000632154"/>
    </source>
</evidence>
<comment type="function">
    <text evidence="5">Modulates RecA activity.</text>
</comment>
<gene>
    <name evidence="5 8" type="primary">recX</name>
    <name evidence="8" type="ORF">GCM10017783_22020</name>
</gene>
<dbReference type="Gene3D" id="1.10.10.10">
    <property type="entry name" value="Winged helix-like DNA-binding domain superfamily/Winged helix DNA-binding domain"/>
    <property type="match status" value="2"/>
</dbReference>
<accession>A0ABQ3K914</accession>
<dbReference type="Proteomes" id="UP000632154">
    <property type="component" value="Unassembled WGS sequence"/>
</dbReference>
<name>A0ABQ3K914_9DEIO</name>
<organism evidence="8 9">
    <name type="scientific">Deinococcus piscis</name>
    <dbReference type="NCBI Taxonomy" id="394230"/>
    <lineage>
        <taxon>Bacteria</taxon>
        <taxon>Thermotogati</taxon>
        <taxon>Deinococcota</taxon>
        <taxon>Deinococci</taxon>
        <taxon>Deinococcales</taxon>
        <taxon>Deinococcaceae</taxon>
        <taxon>Deinococcus</taxon>
    </lineage>
</organism>
<dbReference type="PANTHER" id="PTHR33602:SF1">
    <property type="entry name" value="REGULATORY PROTEIN RECX FAMILY PROTEIN"/>
    <property type="match status" value="1"/>
</dbReference>
<dbReference type="RefSeq" id="WP_189643800.1">
    <property type="nucleotide sequence ID" value="NZ_BNAL01000034.1"/>
</dbReference>
<sequence length="200" mass="22574">MTRPDADPRPTLQPDTPEWDAARERLLNYAFAALSRRALSEAELHTRLQKRSDQPGLIQHVLDRVKELGYQNDEVVAEGEARRRGVGAYRVRQKLKQRGLDEELITEVLEARDPAAEEEDARQQLARRLPSFARKKNPRASAYAWLTRRGYSADLIRRLLDEVAADLPEPERPARASSFGRTGIGRSKGGHSGRWGRGGS</sequence>
<comment type="subcellular location">
    <subcellularLocation>
        <location evidence="1 5">Cytoplasm</location>
    </subcellularLocation>
</comment>
<dbReference type="HAMAP" id="MF_01114">
    <property type="entry name" value="RecX"/>
    <property type="match status" value="1"/>
</dbReference>
<dbReference type="EMBL" id="BNAL01000034">
    <property type="protein sequence ID" value="GHG09027.1"/>
    <property type="molecule type" value="Genomic_DNA"/>
</dbReference>
<evidence type="ECO:0000256" key="1">
    <source>
        <dbReference type="ARBA" id="ARBA00004496"/>
    </source>
</evidence>
<evidence type="ECO:0000259" key="7">
    <source>
        <dbReference type="Pfam" id="PF02631"/>
    </source>
</evidence>
<protein>
    <recommendedName>
        <fullName evidence="3 5">Regulatory protein RecX</fullName>
    </recommendedName>
</protein>
<evidence type="ECO:0000256" key="6">
    <source>
        <dbReference type="SAM" id="MobiDB-lite"/>
    </source>
</evidence>
<evidence type="ECO:0000256" key="3">
    <source>
        <dbReference type="ARBA" id="ARBA00018111"/>
    </source>
</evidence>
<proteinExistence type="inferred from homology"/>
<comment type="similarity">
    <text evidence="2 5">Belongs to the RecX family.</text>
</comment>
<keyword evidence="4 5" id="KW-0963">Cytoplasm</keyword>
<dbReference type="Pfam" id="PF02631">
    <property type="entry name" value="RecX_HTH2"/>
    <property type="match status" value="1"/>
</dbReference>
<dbReference type="PANTHER" id="PTHR33602">
    <property type="entry name" value="REGULATORY PROTEIN RECX FAMILY PROTEIN"/>
    <property type="match status" value="1"/>
</dbReference>
<keyword evidence="9" id="KW-1185">Reference proteome</keyword>
<evidence type="ECO:0000256" key="5">
    <source>
        <dbReference type="HAMAP-Rule" id="MF_01114"/>
    </source>
</evidence>
<reference evidence="9" key="1">
    <citation type="journal article" date="2019" name="Int. J. Syst. Evol. Microbiol.">
        <title>The Global Catalogue of Microorganisms (GCM) 10K type strain sequencing project: providing services to taxonomists for standard genome sequencing and annotation.</title>
        <authorList>
            <consortium name="The Broad Institute Genomics Platform"/>
            <consortium name="The Broad Institute Genome Sequencing Center for Infectious Disease"/>
            <person name="Wu L."/>
            <person name="Ma J."/>
        </authorList>
    </citation>
    <scope>NUCLEOTIDE SEQUENCE [LARGE SCALE GENOMIC DNA]</scope>
    <source>
        <strain evidence="9">CGMCC 1.18439</strain>
    </source>
</reference>
<evidence type="ECO:0000256" key="4">
    <source>
        <dbReference type="ARBA" id="ARBA00022490"/>
    </source>
</evidence>
<feature type="compositionally biased region" description="Gly residues" evidence="6">
    <location>
        <begin position="182"/>
        <end position="200"/>
    </location>
</feature>
<feature type="region of interest" description="Disordered" evidence="6">
    <location>
        <begin position="166"/>
        <end position="200"/>
    </location>
</feature>
<evidence type="ECO:0000313" key="8">
    <source>
        <dbReference type="EMBL" id="GHG09027.1"/>
    </source>
</evidence>
<evidence type="ECO:0000256" key="2">
    <source>
        <dbReference type="ARBA" id="ARBA00009695"/>
    </source>
</evidence>